<gene>
    <name evidence="2" type="ORF">BCR37DRAFT_380885</name>
</gene>
<sequence length="306" mass="33841">MDAVIQGQMKGWHSTAAAADRTPLVIGAGLPRTGTSSTFEALNTLGFGAVMHMAVNFQQPWRIDTWRKALLAKRLSLNQGELKLKPHYHPGPAEMPDWSVFLSGYGATLDSPACEFVPEFLEAFPDAKVVLTVRDSDEAWWQSYMGTVGKIGEAFGFHRQKVALIPRLYNQACLAEEIAEYWRQKYCSDLEQQNSAIVHSRHNAYIKEIVPADRLLIFNVKEGWQPLCDFLGVPVPKTPFPHVNDTHGVNKIITTMQRLGLAMWALSLGGGTALAIFAAKLVIRHGGLVASWHKLAAQGGRLLGRK</sequence>
<evidence type="ECO:0000256" key="1">
    <source>
        <dbReference type="SAM" id="Phobius"/>
    </source>
</evidence>
<dbReference type="GO" id="GO:0016787">
    <property type="term" value="F:hydrolase activity"/>
    <property type="evidence" value="ECO:0007669"/>
    <property type="project" value="UniProtKB-KW"/>
</dbReference>
<dbReference type="PANTHER" id="PTHR36978:SF3">
    <property type="entry name" value="P-LOOP CONTAINING NUCLEOSIDE TRIPHOSPHATE HYDROLASE PROTEIN"/>
    <property type="match status" value="1"/>
</dbReference>
<reference evidence="2 3" key="1">
    <citation type="submission" date="2016-07" db="EMBL/GenBank/DDBJ databases">
        <title>Pervasive Adenine N6-methylation of Active Genes in Fungi.</title>
        <authorList>
            <consortium name="DOE Joint Genome Institute"/>
            <person name="Mondo S.J."/>
            <person name="Dannebaum R.O."/>
            <person name="Kuo R.C."/>
            <person name="Labutti K."/>
            <person name="Haridas S."/>
            <person name="Kuo A."/>
            <person name="Salamov A."/>
            <person name="Ahrendt S.R."/>
            <person name="Lipzen A."/>
            <person name="Sullivan W."/>
            <person name="Andreopoulos W.B."/>
            <person name="Clum A."/>
            <person name="Lindquist E."/>
            <person name="Daum C."/>
            <person name="Ramamoorthy G.K."/>
            <person name="Gryganskyi A."/>
            <person name="Culley D."/>
            <person name="Magnuson J.K."/>
            <person name="James T.Y."/>
            <person name="O'Malley M.A."/>
            <person name="Stajich J.E."/>
            <person name="Spatafora J.W."/>
            <person name="Visel A."/>
            <person name="Grigoriev I.V."/>
        </authorList>
    </citation>
    <scope>NUCLEOTIDE SEQUENCE [LARGE SCALE GENOMIC DNA]</scope>
    <source>
        <strain evidence="2 3">12-1054</strain>
    </source>
</reference>
<keyword evidence="1" id="KW-1133">Transmembrane helix</keyword>
<dbReference type="RefSeq" id="XP_040724643.1">
    <property type="nucleotide sequence ID" value="XM_040869574.1"/>
</dbReference>
<dbReference type="STRING" id="56484.A0A1Y2FAR1"/>
<dbReference type="SUPFAM" id="SSF52540">
    <property type="entry name" value="P-loop containing nucleoside triphosphate hydrolases"/>
    <property type="match status" value="1"/>
</dbReference>
<evidence type="ECO:0000313" key="2">
    <source>
        <dbReference type="EMBL" id="ORY80998.1"/>
    </source>
</evidence>
<organism evidence="2 3">
    <name type="scientific">Protomyces lactucae-debilis</name>
    <dbReference type="NCBI Taxonomy" id="2754530"/>
    <lineage>
        <taxon>Eukaryota</taxon>
        <taxon>Fungi</taxon>
        <taxon>Dikarya</taxon>
        <taxon>Ascomycota</taxon>
        <taxon>Taphrinomycotina</taxon>
        <taxon>Taphrinomycetes</taxon>
        <taxon>Taphrinales</taxon>
        <taxon>Protomycetaceae</taxon>
        <taxon>Protomyces</taxon>
    </lineage>
</organism>
<keyword evidence="1" id="KW-0812">Transmembrane</keyword>
<dbReference type="OMA" id="HNARMIA"/>
<name>A0A1Y2FAR1_PROLT</name>
<keyword evidence="1" id="KW-0472">Membrane</keyword>
<feature type="transmembrane region" description="Helical" evidence="1">
    <location>
        <begin position="261"/>
        <end position="283"/>
    </location>
</feature>
<keyword evidence="3" id="KW-1185">Reference proteome</keyword>
<dbReference type="EMBL" id="MCFI01000012">
    <property type="protein sequence ID" value="ORY80998.1"/>
    <property type="molecule type" value="Genomic_DNA"/>
</dbReference>
<accession>A0A1Y2FAR1</accession>
<proteinExistence type="predicted"/>
<comment type="caution">
    <text evidence="2">The sequence shown here is derived from an EMBL/GenBank/DDBJ whole genome shotgun (WGS) entry which is preliminary data.</text>
</comment>
<evidence type="ECO:0000313" key="3">
    <source>
        <dbReference type="Proteomes" id="UP000193685"/>
    </source>
</evidence>
<dbReference type="PANTHER" id="PTHR36978">
    <property type="entry name" value="P-LOOP CONTAINING NUCLEOTIDE TRIPHOSPHATE HYDROLASE"/>
    <property type="match status" value="1"/>
</dbReference>
<dbReference type="OrthoDB" id="408152at2759"/>
<dbReference type="InterPro" id="IPR027417">
    <property type="entry name" value="P-loop_NTPase"/>
</dbReference>
<dbReference type="InterPro" id="IPR040632">
    <property type="entry name" value="Sulfotransfer_4"/>
</dbReference>
<dbReference type="Pfam" id="PF17784">
    <property type="entry name" value="Sulfotransfer_4"/>
    <property type="match status" value="1"/>
</dbReference>
<dbReference type="Proteomes" id="UP000193685">
    <property type="component" value="Unassembled WGS sequence"/>
</dbReference>
<keyword evidence="2" id="KW-0378">Hydrolase</keyword>
<dbReference type="Gene3D" id="3.40.50.300">
    <property type="entry name" value="P-loop containing nucleotide triphosphate hydrolases"/>
    <property type="match status" value="1"/>
</dbReference>
<dbReference type="AlphaFoldDB" id="A0A1Y2FAR1"/>
<protein>
    <submittedName>
        <fullName evidence="2">p-loop containing nucleoside triphosphate hydrolase protein</fullName>
    </submittedName>
</protein>
<dbReference type="GeneID" id="63786173"/>